<protein>
    <recommendedName>
        <fullName evidence="3">DUF502 domain-containing protein</fullName>
    </recommendedName>
</protein>
<dbReference type="EMBL" id="UINC01001344">
    <property type="protein sequence ID" value="SUZ78197.1"/>
    <property type="molecule type" value="Genomic_DNA"/>
</dbReference>
<dbReference type="InterPro" id="IPR007462">
    <property type="entry name" value="COV1-like"/>
</dbReference>
<evidence type="ECO:0008006" key="3">
    <source>
        <dbReference type="Google" id="ProtNLM"/>
    </source>
</evidence>
<sequence>MAGKSTKYYILTGLISILPLTATYWIVVKLFHFFSRPGASIVEFIFADKVPLYVPQIAGFILTLLFIYLIGILVSNVLGKRLYAWLENMLSRIPVVNSVYRTIKQITTSLSGPDRQAFKKVVFIEYPRKGIWTLTMVTGESTNEKGDAYYHIFVPTTPNPTSGYMLYVPQKDTHETNMSIEEGLKIIISGGMLAPNKNILELNDVSEK</sequence>
<dbReference type="PANTHER" id="PTHR31876">
    <property type="entry name" value="COV-LIKE PROTEIN 1"/>
    <property type="match status" value="1"/>
</dbReference>
<feature type="transmembrane region" description="Helical" evidence="1">
    <location>
        <begin position="57"/>
        <end position="79"/>
    </location>
</feature>
<name>A0A381QJE6_9ZZZZ</name>
<keyword evidence="1" id="KW-0812">Transmembrane</keyword>
<organism evidence="2">
    <name type="scientific">marine metagenome</name>
    <dbReference type="NCBI Taxonomy" id="408172"/>
    <lineage>
        <taxon>unclassified sequences</taxon>
        <taxon>metagenomes</taxon>
        <taxon>ecological metagenomes</taxon>
    </lineage>
</organism>
<dbReference type="AlphaFoldDB" id="A0A381QJE6"/>
<dbReference type="PANTHER" id="PTHR31876:SF26">
    <property type="entry name" value="PROTEIN LIKE COV 2"/>
    <property type="match status" value="1"/>
</dbReference>
<proteinExistence type="predicted"/>
<gene>
    <name evidence="2" type="ORF">METZ01_LOCUS31051</name>
</gene>
<keyword evidence="1" id="KW-1133">Transmembrane helix</keyword>
<keyword evidence="1" id="KW-0472">Membrane</keyword>
<feature type="transmembrane region" description="Helical" evidence="1">
    <location>
        <begin position="7"/>
        <end position="27"/>
    </location>
</feature>
<evidence type="ECO:0000313" key="2">
    <source>
        <dbReference type="EMBL" id="SUZ78197.1"/>
    </source>
</evidence>
<evidence type="ECO:0000256" key="1">
    <source>
        <dbReference type="SAM" id="Phobius"/>
    </source>
</evidence>
<reference evidence="2" key="1">
    <citation type="submission" date="2018-05" db="EMBL/GenBank/DDBJ databases">
        <authorList>
            <person name="Lanie J.A."/>
            <person name="Ng W.-L."/>
            <person name="Kazmierczak K.M."/>
            <person name="Andrzejewski T.M."/>
            <person name="Davidsen T.M."/>
            <person name="Wayne K.J."/>
            <person name="Tettelin H."/>
            <person name="Glass J.I."/>
            <person name="Rusch D."/>
            <person name="Podicherti R."/>
            <person name="Tsui H.-C.T."/>
            <person name="Winkler M.E."/>
        </authorList>
    </citation>
    <scope>NUCLEOTIDE SEQUENCE</scope>
</reference>
<dbReference type="Pfam" id="PF04367">
    <property type="entry name" value="DUF502"/>
    <property type="match status" value="1"/>
</dbReference>
<accession>A0A381QJE6</accession>